<dbReference type="Gene3D" id="1.20.1330.10">
    <property type="entry name" value="f41 fragment of flagellin, N-terminal domain"/>
    <property type="match status" value="1"/>
</dbReference>
<gene>
    <name evidence="2" type="ORF">AELL_1406</name>
    <name evidence="3" type="ORF">CP962_08565</name>
</gene>
<keyword evidence="1" id="KW-0175">Coiled coil</keyword>
<feature type="coiled-coil region" evidence="1">
    <location>
        <begin position="38"/>
        <end position="106"/>
    </location>
</feature>
<evidence type="ECO:0000256" key="1">
    <source>
        <dbReference type="SAM" id="Coils"/>
    </source>
</evidence>
<dbReference type="AlphaFoldDB" id="A0A347U891"/>
<keyword evidence="4" id="KW-1185">Reference proteome</keyword>
<reference evidence="2 4" key="2">
    <citation type="submission" date="2018-08" db="EMBL/GenBank/DDBJ databases">
        <title>Complete genome of the Arcobacter ellisii type strain LMG 26155.</title>
        <authorList>
            <person name="Miller W.G."/>
            <person name="Yee E."/>
            <person name="Bono J.L."/>
        </authorList>
    </citation>
    <scope>NUCLEOTIDE SEQUENCE [LARGE SCALE GENOMIC DNA]</scope>
    <source>
        <strain evidence="2 4">LMG 26155</strain>
    </source>
</reference>
<evidence type="ECO:0000313" key="3">
    <source>
        <dbReference type="EMBL" id="RXI30389.1"/>
    </source>
</evidence>
<dbReference type="EMBL" id="CP032097">
    <property type="protein sequence ID" value="AXX95069.1"/>
    <property type="molecule type" value="Genomic_DNA"/>
</dbReference>
<name>A0A347U891_9BACT</name>
<protein>
    <recommendedName>
        <fullName evidence="6">Flagellin</fullName>
    </recommendedName>
</protein>
<accession>A0A347U891</accession>
<dbReference type="Proteomes" id="UP000290588">
    <property type="component" value="Unassembled WGS sequence"/>
</dbReference>
<dbReference type="Proteomes" id="UP000262582">
    <property type="component" value="Chromosome"/>
</dbReference>
<sequence>MDVNAINNNSISSLNTSSSSSLQLEKSSLSGKINNSEKEALNLSISDYNKQRDELSLNVQSLNDGIAMSKIAQNSIEKQQDYLKNIQNKLENINNLENKNDIKQSINEDLRNFNQVAYETKYKNESLLVNSYYDDKNSIDINTSSENFSMAKTNTASFANDIFETVNNNDLNNPENVSNALNKVASSSSELQNVSNQFSQFSKQLEEKALENIKEQNNLYNENKMNKIKDFGKESTDFTKSNINANAGYLAASQANIVQEQSVRLLS</sequence>
<dbReference type="EMBL" id="NXIG01000007">
    <property type="protein sequence ID" value="RXI30389.1"/>
    <property type="molecule type" value="Genomic_DNA"/>
</dbReference>
<organism evidence="3 5">
    <name type="scientific">Arcobacter ellisii</name>
    <dbReference type="NCBI Taxonomy" id="913109"/>
    <lineage>
        <taxon>Bacteria</taxon>
        <taxon>Pseudomonadati</taxon>
        <taxon>Campylobacterota</taxon>
        <taxon>Epsilonproteobacteria</taxon>
        <taxon>Campylobacterales</taxon>
        <taxon>Arcobacteraceae</taxon>
        <taxon>Arcobacter</taxon>
    </lineage>
</organism>
<feature type="coiled-coil region" evidence="1">
    <location>
        <begin position="203"/>
        <end position="230"/>
    </location>
</feature>
<evidence type="ECO:0000313" key="2">
    <source>
        <dbReference type="EMBL" id="AXX95069.1"/>
    </source>
</evidence>
<evidence type="ECO:0000313" key="5">
    <source>
        <dbReference type="Proteomes" id="UP000290588"/>
    </source>
</evidence>
<dbReference type="OrthoDB" id="5365400at2"/>
<evidence type="ECO:0000313" key="4">
    <source>
        <dbReference type="Proteomes" id="UP000262582"/>
    </source>
</evidence>
<proteinExistence type="predicted"/>
<reference evidence="3 5" key="1">
    <citation type="submission" date="2017-09" db="EMBL/GenBank/DDBJ databases">
        <title>Genomics of the genus Arcobacter.</title>
        <authorList>
            <person name="Perez-Cataluna A."/>
            <person name="Figueras M.J."/>
            <person name="Salas-Masso N."/>
        </authorList>
    </citation>
    <scope>NUCLEOTIDE SEQUENCE [LARGE SCALE GENOMIC DNA]</scope>
    <source>
        <strain evidence="3 5">CECT 7837</strain>
    </source>
</reference>
<evidence type="ECO:0008006" key="6">
    <source>
        <dbReference type="Google" id="ProtNLM"/>
    </source>
</evidence>
<dbReference type="RefSeq" id="WP_118917259.1">
    <property type="nucleotide sequence ID" value="NZ_CP032097.1"/>
</dbReference>
<dbReference type="KEGG" id="aell:AELL_1406"/>